<dbReference type="EMBL" id="LDQV01000024">
    <property type="protein sequence ID" value="KTR26450.1"/>
    <property type="molecule type" value="Genomic_DNA"/>
</dbReference>
<keyword evidence="6 13" id="KW-0963">Cytoplasm</keyword>
<comment type="similarity">
    <text evidence="3 13">Belongs to the guanylate kinase family.</text>
</comment>
<protein>
    <recommendedName>
        <fullName evidence="5 13">Guanylate kinase</fullName>
        <ecNumber evidence="4 13">2.7.4.8</ecNumber>
    </recommendedName>
    <alternativeName>
        <fullName evidence="11 13">GMP kinase</fullName>
    </alternativeName>
</protein>
<dbReference type="PANTHER" id="PTHR23117">
    <property type="entry name" value="GUANYLATE KINASE-RELATED"/>
    <property type="match status" value="1"/>
</dbReference>
<dbReference type="AlphaFoldDB" id="A0A0V8GK06"/>
<comment type="catalytic activity">
    <reaction evidence="12 13">
        <text>GMP + ATP = GDP + ADP</text>
        <dbReference type="Rhea" id="RHEA:20780"/>
        <dbReference type="ChEBI" id="CHEBI:30616"/>
        <dbReference type="ChEBI" id="CHEBI:58115"/>
        <dbReference type="ChEBI" id="CHEBI:58189"/>
        <dbReference type="ChEBI" id="CHEBI:456216"/>
        <dbReference type="EC" id="2.7.4.8"/>
    </reaction>
</comment>
<dbReference type="PANTHER" id="PTHR23117:SF13">
    <property type="entry name" value="GUANYLATE KINASE"/>
    <property type="match status" value="1"/>
</dbReference>
<feature type="binding site" evidence="13">
    <location>
        <begin position="14"/>
        <end position="21"/>
    </location>
    <ligand>
        <name>ATP</name>
        <dbReference type="ChEBI" id="CHEBI:30616"/>
    </ligand>
</feature>
<reference evidence="15 17" key="1">
    <citation type="journal article" date="2015" name="Int. J. Syst. Evol. Microbiol.">
        <title>Exiguobacterium enclense sp. nov., isolated from sediment.</title>
        <authorList>
            <person name="Dastager S.G."/>
            <person name="Mawlankar R."/>
            <person name="Sonalkar V.V."/>
            <person name="Thorat M.N."/>
            <person name="Mual P."/>
            <person name="Verma A."/>
            <person name="Krishnamurthi S."/>
            <person name="Tang S.K."/>
            <person name="Li W.J."/>
        </authorList>
    </citation>
    <scope>NUCLEOTIDE SEQUENCE [LARGE SCALE GENOMIC DNA]</scope>
    <source>
        <strain evidence="15 17">NIO-1109</strain>
    </source>
</reference>
<reference evidence="16 18" key="2">
    <citation type="journal article" date="2016" name="Front. Microbiol.">
        <title>Genomic Resource of Rice Seed Associated Bacteria.</title>
        <authorList>
            <person name="Midha S."/>
            <person name="Bansal K."/>
            <person name="Sharma S."/>
            <person name="Kumar N."/>
            <person name="Patil P.P."/>
            <person name="Chaudhry V."/>
            <person name="Patil P.B."/>
        </authorList>
    </citation>
    <scope>NUCLEOTIDE SEQUENCE [LARGE SCALE GENOMIC DNA]</scope>
    <source>
        <strain evidence="16 18">RSA11</strain>
    </source>
</reference>
<dbReference type="OrthoDB" id="9808150at2"/>
<evidence type="ECO:0000256" key="7">
    <source>
        <dbReference type="ARBA" id="ARBA00022679"/>
    </source>
</evidence>
<dbReference type="GO" id="GO:0005829">
    <property type="term" value="C:cytosol"/>
    <property type="evidence" value="ECO:0007669"/>
    <property type="project" value="TreeGrafter"/>
</dbReference>
<feature type="domain" description="Guanylate kinase-like" evidence="14">
    <location>
        <begin position="7"/>
        <end position="186"/>
    </location>
</feature>
<dbReference type="InterPro" id="IPR027417">
    <property type="entry name" value="P-loop_NTPase"/>
</dbReference>
<evidence type="ECO:0000313" key="16">
    <source>
        <dbReference type="EMBL" id="KTR26450.1"/>
    </source>
</evidence>
<dbReference type="InterPro" id="IPR020590">
    <property type="entry name" value="Guanylate_kinase_CS"/>
</dbReference>
<dbReference type="PROSITE" id="PS00856">
    <property type="entry name" value="GUANYLATE_KINASE_1"/>
    <property type="match status" value="1"/>
</dbReference>
<evidence type="ECO:0000256" key="10">
    <source>
        <dbReference type="ARBA" id="ARBA00022840"/>
    </source>
</evidence>
<name>A0A0V8GK06_9BACL</name>
<dbReference type="Gene3D" id="3.40.50.300">
    <property type="entry name" value="P-loop containing nucleotide triphosphate hydrolases"/>
    <property type="match status" value="1"/>
</dbReference>
<evidence type="ECO:0000256" key="5">
    <source>
        <dbReference type="ARBA" id="ARBA00016296"/>
    </source>
</evidence>
<dbReference type="CDD" id="cd00071">
    <property type="entry name" value="GMPK"/>
    <property type="match status" value="1"/>
</dbReference>
<evidence type="ECO:0000259" key="14">
    <source>
        <dbReference type="PROSITE" id="PS50052"/>
    </source>
</evidence>
<evidence type="ECO:0000256" key="4">
    <source>
        <dbReference type="ARBA" id="ARBA00012961"/>
    </source>
</evidence>
<evidence type="ECO:0000256" key="8">
    <source>
        <dbReference type="ARBA" id="ARBA00022741"/>
    </source>
</evidence>
<keyword evidence="9 13" id="KW-0418">Kinase</keyword>
<evidence type="ECO:0000256" key="1">
    <source>
        <dbReference type="ARBA" id="ARBA00003531"/>
    </source>
</evidence>
<evidence type="ECO:0000256" key="13">
    <source>
        <dbReference type="HAMAP-Rule" id="MF_00328"/>
    </source>
</evidence>
<dbReference type="Pfam" id="PF00625">
    <property type="entry name" value="Guanylate_kin"/>
    <property type="match status" value="1"/>
</dbReference>
<dbReference type="InterPro" id="IPR008144">
    <property type="entry name" value="Guanylate_kin-like_dom"/>
</dbReference>
<evidence type="ECO:0000256" key="6">
    <source>
        <dbReference type="ARBA" id="ARBA00022490"/>
    </source>
</evidence>
<organism evidence="15 17">
    <name type="scientific">Exiguobacterium indicum</name>
    <dbReference type="NCBI Taxonomy" id="296995"/>
    <lineage>
        <taxon>Bacteria</taxon>
        <taxon>Bacillati</taxon>
        <taxon>Bacillota</taxon>
        <taxon>Bacilli</taxon>
        <taxon>Bacillales</taxon>
        <taxon>Bacillales Family XII. Incertae Sedis</taxon>
        <taxon>Exiguobacterium</taxon>
    </lineage>
</organism>
<dbReference type="InterPro" id="IPR017665">
    <property type="entry name" value="Guanylate_kinase"/>
</dbReference>
<dbReference type="Proteomes" id="UP000053797">
    <property type="component" value="Unassembled WGS sequence"/>
</dbReference>
<evidence type="ECO:0000256" key="2">
    <source>
        <dbReference type="ARBA" id="ARBA00004496"/>
    </source>
</evidence>
<evidence type="ECO:0000256" key="12">
    <source>
        <dbReference type="ARBA" id="ARBA00048594"/>
    </source>
</evidence>
<comment type="caution">
    <text evidence="15">The sequence shown here is derived from an EMBL/GenBank/DDBJ whole genome shotgun (WGS) entry which is preliminary data.</text>
</comment>
<evidence type="ECO:0000313" key="15">
    <source>
        <dbReference type="EMBL" id="KSU50588.1"/>
    </source>
</evidence>
<comment type="function">
    <text evidence="1 13">Essential for recycling GMP and indirectly, cGMP.</text>
</comment>
<dbReference type="FunFam" id="3.40.50.300:FF:000855">
    <property type="entry name" value="Guanylate kinase"/>
    <property type="match status" value="1"/>
</dbReference>
<comment type="subcellular location">
    <subcellularLocation>
        <location evidence="2 13">Cytoplasm</location>
    </subcellularLocation>
</comment>
<dbReference type="NCBIfam" id="TIGR03263">
    <property type="entry name" value="guanyl_kin"/>
    <property type="match status" value="1"/>
</dbReference>
<keyword evidence="8 13" id="KW-0547">Nucleotide-binding</keyword>
<dbReference type="SUPFAM" id="SSF52540">
    <property type="entry name" value="P-loop containing nucleoside triphosphate hydrolases"/>
    <property type="match status" value="1"/>
</dbReference>
<proteinExistence type="inferred from homology"/>
<dbReference type="Gene3D" id="3.30.63.10">
    <property type="entry name" value="Guanylate Kinase phosphate binding domain"/>
    <property type="match status" value="1"/>
</dbReference>
<keyword evidence="7 13" id="KW-0808">Transferase</keyword>
<evidence type="ECO:0000313" key="17">
    <source>
        <dbReference type="Proteomes" id="UP000053797"/>
    </source>
</evidence>
<dbReference type="HAMAP" id="MF_00328">
    <property type="entry name" value="Guanylate_kinase"/>
    <property type="match status" value="1"/>
</dbReference>
<dbReference type="EMBL" id="LNQL01000001">
    <property type="protein sequence ID" value="KSU50588.1"/>
    <property type="molecule type" value="Genomic_DNA"/>
</dbReference>
<evidence type="ECO:0000256" key="9">
    <source>
        <dbReference type="ARBA" id="ARBA00022777"/>
    </source>
</evidence>
<dbReference type="SMART" id="SM00072">
    <property type="entry name" value="GuKc"/>
    <property type="match status" value="1"/>
</dbReference>
<dbReference type="Proteomes" id="UP000072605">
    <property type="component" value="Unassembled WGS sequence"/>
</dbReference>
<dbReference type="EC" id="2.7.4.8" evidence="4 13"/>
<gene>
    <name evidence="13" type="primary">gmk</name>
    <name evidence="15" type="ORF">AS033_04190</name>
    <name evidence="16" type="ORF">RSA11_10630</name>
</gene>
<evidence type="ECO:0000313" key="18">
    <source>
        <dbReference type="Proteomes" id="UP000072605"/>
    </source>
</evidence>
<accession>A0A0V8GK06</accession>
<keyword evidence="10 13" id="KW-0067">ATP-binding</keyword>
<dbReference type="PROSITE" id="PS50052">
    <property type="entry name" value="GUANYLATE_KINASE_2"/>
    <property type="match status" value="1"/>
</dbReference>
<sequence>MIFKERGLLLVLSGPSGVGKGTVCRALREDQDNDLHYSVSCTTRQPREGEVDGVHYFFKSREEFEEMIANNQLLEYAEFVGNYYGTPVEWVNQILDEGKDVILEIEVQGAMQVKEHFPEAVFLFLAPPSLQELRNRLVGRGTESEEVIKQRLLVAKEEIEMMDAYDYVVTNDEIHKACDRIQAIVTAEHCSRERVASLYKKAMEVK</sequence>
<dbReference type="FunFam" id="3.30.63.10:FF:000002">
    <property type="entry name" value="Guanylate kinase 1"/>
    <property type="match status" value="1"/>
</dbReference>
<evidence type="ECO:0000256" key="3">
    <source>
        <dbReference type="ARBA" id="ARBA00005790"/>
    </source>
</evidence>
<dbReference type="GO" id="GO:0005524">
    <property type="term" value="F:ATP binding"/>
    <property type="evidence" value="ECO:0007669"/>
    <property type="project" value="UniProtKB-UniRule"/>
</dbReference>
<evidence type="ECO:0000256" key="11">
    <source>
        <dbReference type="ARBA" id="ARBA00030128"/>
    </source>
</evidence>
<dbReference type="InterPro" id="IPR008145">
    <property type="entry name" value="GK/Ca_channel_bsu"/>
</dbReference>
<dbReference type="GO" id="GO:0004385">
    <property type="term" value="F:GMP kinase activity"/>
    <property type="evidence" value="ECO:0007669"/>
    <property type="project" value="UniProtKB-UniRule"/>
</dbReference>